<name>A0A1R0FC76_9HYPH</name>
<dbReference type="OrthoDB" id="7206808at2"/>
<dbReference type="AlphaFoldDB" id="A0A1R0FC76"/>
<dbReference type="EMBL" id="LXYT01000001">
    <property type="protein sequence ID" value="OLY44601.1"/>
    <property type="molecule type" value="Genomic_DNA"/>
</dbReference>
<reference evidence="2 3" key="1">
    <citation type="submission" date="2016-12" db="EMBL/GenBank/DDBJ databases">
        <title>Comparative genomics of Bartonella apis.</title>
        <authorList>
            <person name="Engel P."/>
        </authorList>
    </citation>
    <scope>NUCLEOTIDE SEQUENCE [LARGE SCALE GENOMIC DNA]</scope>
    <source>
        <strain evidence="2 3">PEB0149</strain>
    </source>
</reference>
<evidence type="ECO:0000256" key="1">
    <source>
        <dbReference type="SAM" id="SignalP"/>
    </source>
</evidence>
<evidence type="ECO:0000313" key="3">
    <source>
        <dbReference type="Proteomes" id="UP000187344"/>
    </source>
</evidence>
<dbReference type="RefSeq" id="WP_075869710.1">
    <property type="nucleotide sequence ID" value="NZ_CALYQA010000005.1"/>
</dbReference>
<dbReference type="PANTHER" id="PTHR39327:SF1">
    <property type="entry name" value="BLR5470 PROTEIN"/>
    <property type="match status" value="1"/>
</dbReference>
<keyword evidence="1" id="KW-0732">Signal</keyword>
<sequence>MVFAFRILGVAILAVVGMTTVAKAASEFMTVNGQTSQPIGHYEFCERLPHECKIRNSVLQPVKLTQSVWDMMLDVNHSVNARITPATDMELYGKEEYWTYPVNAGDCEDYVLEKQKELRDKGIPLASLLITVVRKPDGEGHAVLTVRTDRGDFILDNLRDEVFNWKDTEYTYLKRQSTQSPGKWVSIEQRDDIVVSSVNNSGN</sequence>
<dbReference type="Pfam" id="PF06035">
    <property type="entry name" value="Peptidase_C93"/>
    <property type="match status" value="1"/>
</dbReference>
<accession>A0A1R0FC76</accession>
<keyword evidence="3" id="KW-1185">Reference proteome</keyword>
<feature type="signal peptide" evidence="1">
    <location>
        <begin position="1"/>
        <end position="24"/>
    </location>
</feature>
<evidence type="ECO:0000313" key="2">
    <source>
        <dbReference type="EMBL" id="OLY44601.1"/>
    </source>
</evidence>
<dbReference type="Gene3D" id="3.10.620.30">
    <property type="match status" value="1"/>
</dbReference>
<gene>
    <name evidence="2" type="ORF">PEB0149_020730</name>
</gene>
<protein>
    <submittedName>
        <fullName evidence="2">Putative transglutaminase-like cysteine proteinase</fullName>
    </submittedName>
</protein>
<dbReference type="Proteomes" id="UP000187344">
    <property type="component" value="Unassembled WGS sequence"/>
</dbReference>
<proteinExistence type="predicted"/>
<comment type="caution">
    <text evidence="2">The sequence shown here is derived from an EMBL/GenBank/DDBJ whole genome shotgun (WGS) entry which is preliminary data.</text>
</comment>
<dbReference type="PANTHER" id="PTHR39327">
    <property type="match status" value="1"/>
</dbReference>
<dbReference type="InterPro" id="IPR010319">
    <property type="entry name" value="Transglutaminase-like_Cys_pept"/>
</dbReference>
<organism evidence="2 3">
    <name type="scientific">Bartonella apis</name>
    <dbReference type="NCBI Taxonomy" id="1686310"/>
    <lineage>
        <taxon>Bacteria</taxon>
        <taxon>Pseudomonadati</taxon>
        <taxon>Pseudomonadota</taxon>
        <taxon>Alphaproteobacteria</taxon>
        <taxon>Hyphomicrobiales</taxon>
        <taxon>Bartonellaceae</taxon>
        <taxon>Bartonella</taxon>
    </lineage>
</organism>
<feature type="chain" id="PRO_5012164012" evidence="1">
    <location>
        <begin position="25"/>
        <end position="203"/>
    </location>
</feature>